<evidence type="ECO:0000256" key="1">
    <source>
        <dbReference type="SAM" id="MobiDB-lite"/>
    </source>
</evidence>
<accession>G2YV82</accession>
<reference evidence="3" key="1">
    <citation type="journal article" date="2011" name="PLoS Genet.">
        <title>Genomic analysis of the necrotrophic fungal pathogens Sclerotinia sclerotiorum and Botrytis cinerea.</title>
        <authorList>
            <person name="Amselem J."/>
            <person name="Cuomo C.A."/>
            <person name="van Kan J.A."/>
            <person name="Viaud M."/>
            <person name="Benito E.P."/>
            <person name="Couloux A."/>
            <person name="Coutinho P.M."/>
            <person name="de Vries R.P."/>
            <person name="Dyer P.S."/>
            <person name="Fillinger S."/>
            <person name="Fournier E."/>
            <person name="Gout L."/>
            <person name="Hahn M."/>
            <person name="Kohn L."/>
            <person name="Lapalu N."/>
            <person name="Plummer K.M."/>
            <person name="Pradier J.M."/>
            <person name="Quevillon E."/>
            <person name="Sharon A."/>
            <person name="Simon A."/>
            <person name="ten Have A."/>
            <person name="Tudzynski B."/>
            <person name="Tudzynski P."/>
            <person name="Wincker P."/>
            <person name="Andrew M."/>
            <person name="Anthouard V."/>
            <person name="Beever R.E."/>
            <person name="Beffa R."/>
            <person name="Benoit I."/>
            <person name="Bouzid O."/>
            <person name="Brault B."/>
            <person name="Chen Z."/>
            <person name="Choquer M."/>
            <person name="Collemare J."/>
            <person name="Cotton P."/>
            <person name="Danchin E.G."/>
            <person name="Da Silva C."/>
            <person name="Gautier A."/>
            <person name="Giraud C."/>
            <person name="Giraud T."/>
            <person name="Gonzalez C."/>
            <person name="Grossetete S."/>
            <person name="Guldener U."/>
            <person name="Henrissat B."/>
            <person name="Howlett B.J."/>
            <person name="Kodira C."/>
            <person name="Kretschmer M."/>
            <person name="Lappartient A."/>
            <person name="Leroch M."/>
            <person name="Levis C."/>
            <person name="Mauceli E."/>
            <person name="Neuveglise C."/>
            <person name="Oeser B."/>
            <person name="Pearson M."/>
            <person name="Poulain J."/>
            <person name="Poussereau N."/>
            <person name="Quesneville H."/>
            <person name="Rascle C."/>
            <person name="Schumacher J."/>
            <person name="Segurens B."/>
            <person name="Sexton A."/>
            <person name="Silva E."/>
            <person name="Sirven C."/>
            <person name="Soanes D.M."/>
            <person name="Talbot N.J."/>
            <person name="Templeton M."/>
            <person name="Yandava C."/>
            <person name="Yarden O."/>
            <person name="Zeng Q."/>
            <person name="Rollins J.A."/>
            <person name="Lebrun M.H."/>
            <person name="Dickman M."/>
        </authorList>
    </citation>
    <scope>NUCLEOTIDE SEQUENCE [LARGE SCALE GENOMIC DNA]</scope>
    <source>
        <strain evidence="3">T4</strain>
    </source>
</reference>
<name>G2YV82_BOTF4</name>
<organism evidence="2 3">
    <name type="scientific">Botryotinia fuckeliana (strain T4)</name>
    <name type="common">Noble rot fungus</name>
    <name type="synonym">Botrytis cinerea</name>
    <dbReference type="NCBI Taxonomy" id="999810"/>
    <lineage>
        <taxon>Eukaryota</taxon>
        <taxon>Fungi</taxon>
        <taxon>Dikarya</taxon>
        <taxon>Ascomycota</taxon>
        <taxon>Pezizomycotina</taxon>
        <taxon>Leotiomycetes</taxon>
        <taxon>Helotiales</taxon>
        <taxon>Sclerotiniaceae</taxon>
        <taxon>Botrytis</taxon>
    </lineage>
</organism>
<dbReference type="OrthoDB" id="5376140at2759"/>
<gene>
    <name evidence="2" type="ORF">BofuT4_uP155210.1</name>
</gene>
<protein>
    <submittedName>
        <fullName evidence="2">Uncharacterized protein</fullName>
    </submittedName>
</protein>
<sequence length="55" mass="6041">MDDYEDFDERNLGLPDENDDHTREVLDMGGTSKAGNDELAGTHGEGFKLAALLMI</sequence>
<evidence type="ECO:0000313" key="2">
    <source>
        <dbReference type="EMBL" id="CCD55530.1"/>
    </source>
</evidence>
<dbReference type="Proteomes" id="UP000008177">
    <property type="component" value="Unplaced contigs"/>
</dbReference>
<dbReference type="AlphaFoldDB" id="G2YV82"/>
<feature type="region of interest" description="Disordered" evidence="1">
    <location>
        <begin position="1"/>
        <end position="41"/>
    </location>
</feature>
<proteinExistence type="predicted"/>
<dbReference type="HOGENOM" id="CLU_3032138_0_0_1"/>
<dbReference type="InParanoid" id="G2YV82"/>
<dbReference type="EMBL" id="FQ790355">
    <property type="protein sequence ID" value="CCD55530.1"/>
    <property type="molecule type" value="Genomic_DNA"/>
</dbReference>
<evidence type="ECO:0000313" key="3">
    <source>
        <dbReference type="Proteomes" id="UP000008177"/>
    </source>
</evidence>